<organism evidence="1 2">
    <name type="scientific">Anaerococcus lactolyticus S7-1-13</name>
    <dbReference type="NCBI Taxonomy" id="1284686"/>
    <lineage>
        <taxon>Bacteria</taxon>
        <taxon>Bacillati</taxon>
        <taxon>Bacillota</taxon>
        <taxon>Tissierellia</taxon>
        <taxon>Tissierellales</taxon>
        <taxon>Peptoniphilaceae</taxon>
        <taxon>Anaerococcus</taxon>
    </lineage>
</organism>
<comment type="caution">
    <text evidence="1">The sequence shown here is derived from an EMBL/GenBank/DDBJ whole genome shotgun (WGS) entry which is preliminary data.</text>
</comment>
<dbReference type="PANTHER" id="PTHR30217">
    <property type="entry name" value="PEPTIDASE U32 FAMILY"/>
    <property type="match status" value="1"/>
</dbReference>
<dbReference type="AlphaFoldDB" id="A0A095WZV7"/>
<gene>
    <name evidence="1" type="ORF">HMPREF1630_08360</name>
</gene>
<dbReference type="InterPro" id="IPR051454">
    <property type="entry name" value="RNA/ubiquinone_mod_enzymes"/>
</dbReference>
<dbReference type="OrthoDB" id="9805982at2"/>
<accession>A0A095WZV7</accession>
<protein>
    <recommendedName>
        <fullName evidence="3">Peptidase U32</fullName>
    </recommendedName>
</protein>
<dbReference type="EMBL" id="JRMW01000043">
    <property type="protein sequence ID" value="KGF03001.1"/>
    <property type="molecule type" value="Genomic_DNA"/>
</dbReference>
<evidence type="ECO:0000313" key="1">
    <source>
        <dbReference type="EMBL" id="KGF03001.1"/>
    </source>
</evidence>
<dbReference type="eggNOG" id="COG0826">
    <property type="taxonomic scope" value="Bacteria"/>
</dbReference>
<dbReference type="InterPro" id="IPR001539">
    <property type="entry name" value="Peptidase_U32"/>
</dbReference>
<dbReference type="Proteomes" id="UP000029579">
    <property type="component" value="Unassembled WGS sequence"/>
</dbReference>
<evidence type="ECO:0008006" key="3">
    <source>
        <dbReference type="Google" id="ProtNLM"/>
    </source>
</evidence>
<name>A0A095WZV7_9FIRM</name>
<proteinExistence type="predicted"/>
<dbReference type="PANTHER" id="PTHR30217:SF10">
    <property type="entry name" value="23S RRNA 5-HYDROXYCYTIDINE C2501 SYNTHASE"/>
    <property type="match status" value="1"/>
</dbReference>
<evidence type="ECO:0000313" key="2">
    <source>
        <dbReference type="Proteomes" id="UP000029579"/>
    </source>
</evidence>
<dbReference type="Pfam" id="PF01136">
    <property type="entry name" value="Peptidase_U32"/>
    <property type="match status" value="1"/>
</dbReference>
<dbReference type="RefSeq" id="WP_008901410.1">
    <property type="nucleotide sequence ID" value="NZ_JRMW01000043.1"/>
</dbReference>
<sequence length="424" mass="49575">MKKDNNIREKQLTFDVGTNFDPELIRVINKNNKCNEFKSVFGKLKTDLLGGGRASAFLPDVSIKELEKYIELCHLNKLTFNYLINPMCMENKELEIASHFKIVDFIKQLESIGVDAITVNSPYLCELIKKQFPKMKVTIGLYSYVFDLNLIKRWIDLGADEITLAHHNNRDFKTLKRMLEFTKDKNVTLRLIANNLCLHMCPYSIMHGTVQGHISCSESNVYGDIDYCIFKCLHEKIKNSYNLISSDWIRPEDLKYYEKLCEEVDNFDLSIKLVERTKSTKFLSRVVTAYANRSYEGNLLDILLWPKAEEMISGPNYKDESTLRRLHKFNEKNLMRYASIFNLPNIYIDNKKLDGFFEKFIDNFDCNNKICGCMKDKNKSNMYCYYCDKWAGKVVSNDFEETEEWLDICDKVGETLNDSQMFIP</sequence>
<reference evidence="1 2" key="1">
    <citation type="submission" date="2014-07" db="EMBL/GenBank/DDBJ databases">
        <authorList>
            <person name="McCorrison J."/>
            <person name="Sanka R."/>
            <person name="Torralba M."/>
            <person name="Gillis M."/>
            <person name="Haft D.H."/>
            <person name="Methe B."/>
            <person name="Sutton G."/>
            <person name="Nelson K.E."/>
        </authorList>
    </citation>
    <scope>NUCLEOTIDE SEQUENCE [LARGE SCALE GENOMIC DNA]</scope>
    <source>
        <strain evidence="1 2">S7-1-13</strain>
    </source>
</reference>